<accession>B0DBZ8</accession>
<dbReference type="InterPro" id="IPR029035">
    <property type="entry name" value="DHS-like_NAD/FAD-binding_dom"/>
</dbReference>
<organism evidence="9">
    <name type="scientific">Laccaria bicolor (strain S238N-H82 / ATCC MYA-4686)</name>
    <name type="common">Bicoloured deceiver</name>
    <name type="synonym">Laccaria laccata var. bicolor</name>
    <dbReference type="NCBI Taxonomy" id="486041"/>
    <lineage>
        <taxon>Eukaryota</taxon>
        <taxon>Fungi</taxon>
        <taxon>Dikarya</taxon>
        <taxon>Basidiomycota</taxon>
        <taxon>Agaricomycotina</taxon>
        <taxon>Agaricomycetes</taxon>
        <taxon>Agaricomycetidae</taxon>
        <taxon>Agaricales</taxon>
        <taxon>Agaricineae</taxon>
        <taxon>Hydnangiaceae</taxon>
        <taxon>Laccaria</taxon>
    </lineage>
</organism>
<dbReference type="PANTHER" id="PTHR11085">
    <property type="entry name" value="NAD-DEPENDENT PROTEIN DEACYLASE SIRTUIN-5, MITOCHONDRIAL-RELATED"/>
    <property type="match status" value="1"/>
</dbReference>
<dbReference type="OrthoDB" id="424302at2759"/>
<evidence type="ECO:0000259" key="7">
    <source>
        <dbReference type="PROSITE" id="PS50305"/>
    </source>
</evidence>
<dbReference type="SUPFAM" id="SSF52467">
    <property type="entry name" value="DHS-like NAD/FAD-binding domain"/>
    <property type="match status" value="1"/>
</dbReference>
<dbReference type="InParanoid" id="B0DBZ8"/>
<name>B0DBZ8_LACBS</name>
<dbReference type="AlphaFoldDB" id="B0DBZ8"/>
<dbReference type="Gene3D" id="3.40.50.1220">
    <property type="entry name" value="TPP-binding domain"/>
    <property type="match status" value="1"/>
</dbReference>
<dbReference type="InterPro" id="IPR026590">
    <property type="entry name" value="Ssirtuin_cat_dom"/>
</dbReference>
<dbReference type="RefSeq" id="XP_001881596.1">
    <property type="nucleotide sequence ID" value="XM_001881561.1"/>
</dbReference>
<dbReference type="PANTHER" id="PTHR11085:SF10">
    <property type="entry name" value="NAD-DEPENDENT PROTEIN DEACYLASE SIRTUIN-5, MITOCHONDRIAL-RELATED"/>
    <property type="match status" value="1"/>
</dbReference>
<evidence type="ECO:0000313" key="9">
    <source>
        <dbReference type="Proteomes" id="UP000001194"/>
    </source>
</evidence>
<dbReference type="Proteomes" id="UP000001194">
    <property type="component" value="Unassembled WGS sequence"/>
</dbReference>
<dbReference type="HOGENOM" id="CLU_131069_0_0_1"/>
<keyword evidence="5" id="KW-0496">Mitochondrion</keyword>
<keyword evidence="9" id="KW-1185">Reference proteome</keyword>
<keyword evidence="3" id="KW-0808">Transferase</keyword>
<comment type="caution">
    <text evidence="6">Lacks conserved residue(s) required for the propagation of feature annotation.</text>
</comment>
<comment type="subcellular location">
    <subcellularLocation>
        <location evidence="1">Mitochondrion</location>
    </subcellularLocation>
</comment>
<dbReference type="PROSITE" id="PS50305">
    <property type="entry name" value="SIRTUIN"/>
    <property type="match status" value="1"/>
</dbReference>
<keyword evidence="4" id="KW-0520">NAD</keyword>
<dbReference type="EMBL" id="DS547103">
    <property type="protein sequence ID" value="EDR07807.1"/>
    <property type="molecule type" value="Genomic_DNA"/>
</dbReference>
<evidence type="ECO:0000256" key="1">
    <source>
        <dbReference type="ARBA" id="ARBA00004173"/>
    </source>
</evidence>
<feature type="domain" description="Deacetylase sirtuin-type" evidence="7">
    <location>
        <begin position="9"/>
        <end position="175"/>
    </location>
</feature>
<protein>
    <submittedName>
        <fullName evidence="8">Predicted protein</fullName>
    </submittedName>
</protein>
<dbReference type="GO" id="GO:0005634">
    <property type="term" value="C:nucleus"/>
    <property type="evidence" value="ECO:0007669"/>
    <property type="project" value="TreeGrafter"/>
</dbReference>
<evidence type="ECO:0000256" key="3">
    <source>
        <dbReference type="ARBA" id="ARBA00022679"/>
    </source>
</evidence>
<evidence type="ECO:0000256" key="2">
    <source>
        <dbReference type="ARBA" id="ARBA00006924"/>
    </source>
</evidence>
<dbReference type="GO" id="GO:0017136">
    <property type="term" value="F:histone deacetylase activity, NAD-dependent"/>
    <property type="evidence" value="ECO:0007669"/>
    <property type="project" value="TreeGrafter"/>
</dbReference>
<dbReference type="InterPro" id="IPR050134">
    <property type="entry name" value="NAD-dep_sirtuin_deacylases"/>
</dbReference>
<dbReference type="Pfam" id="PF02146">
    <property type="entry name" value="SIR2"/>
    <property type="match status" value="1"/>
</dbReference>
<evidence type="ECO:0000256" key="6">
    <source>
        <dbReference type="PROSITE-ProRule" id="PRU00236"/>
    </source>
</evidence>
<dbReference type="GO" id="GO:0070403">
    <property type="term" value="F:NAD+ binding"/>
    <property type="evidence" value="ECO:0007669"/>
    <property type="project" value="InterPro"/>
</dbReference>
<dbReference type="InterPro" id="IPR003000">
    <property type="entry name" value="Sirtuin"/>
</dbReference>
<reference evidence="8 9" key="1">
    <citation type="journal article" date="2008" name="Nature">
        <title>The genome of Laccaria bicolor provides insights into mycorrhizal symbiosis.</title>
        <authorList>
            <person name="Martin F."/>
            <person name="Aerts A."/>
            <person name="Ahren D."/>
            <person name="Brun A."/>
            <person name="Danchin E.G.J."/>
            <person name="Duchaussoy F."/>
            <person name="Gibon J."/>
            <person name="Kohler A."/>
            <person name="Lindquist E."/>
            <person name="Pereda V."/>
            <person name="Salamov A."/>
            <person name="Shapiro H.J."/>
            <person name="Wuyts J."/>
            <person name="Blaudez D."/>
            <person name="Buee M."/>
            <person name="Brokstein P."/>
            <person name="Canbaeck B."/>
            <person name="Cohen D."/>
            <person name="Courty P.E."/>
            <person name="Coutinho P.M."/>
            <person name="Delaruelle C."/>
            <person name="Detter J.C."/>
            <person name="Deveau A."/>
            <person name="DiFazio S."/>
            <person name="Duplessis S."/>
            <person name="Fraissinet-Tachet L."/>
            <person name="Lucic E."/>
            <person name="Frey-Klett P."/>
            <person name="Fourrey C."/>
            <person name="Feussner I."/>
            <person name="Gay G."/>
            <person name="Grimwood J."/>
            <person name="Hoegger P.J."/>
            <person name="Jain P."/>
            <person name="Kilaru S."/>
            <person name="Labbe J."/>
            <person name="Lin Y.C."/>
            <person name="Legue V."/>
            <person name="Le Tacon F."/>
            <person name="Marmeisse R."/>
            <person name="Melayah D."/>
            <person name="Montanini B."/>
            <person name="Muratet M."/>
            <person name="Nehls U."/>
            <person name="Niculita-Hirzel H."/>
            <person name="Oudot-Le Secq M.P."/>
            <person name="Peter M."/>
            <person name="Quesneville H."/>
            <person name="Rajashekar B."/>
            <person name="Reich M."/>
            <person name="Rouhier N."/>
            <person name="Schmutz J."/>
            <person name="Yin T."/>
            <person name="Chalot M."/>
            <person name="Henrissat B."/>
            <person name="Kuees U."/>
            <person name="Lucas S."/>
            <person name="Van de Peer Y."/>
            <person name="Podila G.K."/>
            <person name="Polle A."/>
            <person name="Pukkila P.J."/>
            <person name="Richardson P.M."/>
            <person name="Rouze P."/>
            <person name="Sanders I.R."/>
            <person name="Stajich J.E."/>
            <person name="Tunlid A."/>
            <person name="Tuskan G."/>
            <person name="Grigoriev I.V."/>
        </authorList>
    </citation>
    <scope>NUCLEOTIDE SEQUENCE [LARGE SCALE GENOMIC DNA]</scope>
    <source>
        <strain evidence="9">S238N-H82 / ATCC MYA-4686</strain>
    </source>
</reference>
<evidence type="ECO:0000256" key="5">
    <source>
        <dbReference type="ARBA" id="ARBA00023128"/>
    </source>
</evidence>
<evidence type="ECO:0000256" key="4">
    <source>
        <dbReference type="ARBA" id="ARBA00023027"/>
    </source>
</evidence>
<comment type="similarity">
    <text evidence="2">Belongs to the sirtuin family. Class I subfamily.</text>
</comment>
<dbReference type="GeneID" id="6077297"/>
<evidence type="ECO:0000313" key="8">
    <source>
        <dbReference type="EMBL" id="EDR07807.1"/>
    </source>
</evidence>
<gene>
    <name evidence="8" type="ORF">LACBIDRAFT_297983</name>
</gene>
<sequence length="175" mass="18832">MSPTPTTQATEEEILLRVFQAATRTAQHVIVIAGAGLSAASDGGGLWRSLDATSLATPSASATNPSLVWQFYHYRRVKAFETRPNKAHNLLAKLSVPSFLKTVAPAAKTYHLITQNVDGLSTTALQMHGRIFNVKCTECDYCAKDLSNPLCPSLDVSNIGSYHDAGSKEVDIPES</sequence>
<dbReference type="STRING" id="486041.B0DBZ8"/>
<dbReference type="KEGG" id="lbc:LACBIDRAFT_297983"/>
<dbReference type="GO" id="GO:0005739">
    <property type="term" value="C:mitochondrion"/>
    <property type="evidence" value="ECO:0007669"/>
    <property type="project" value="UniProtKB-SubCell"/>
</dbReference>
<proteinExistence type="inferred from homology"/>